<dbReference type="Pfam" id="PF00931">
    <property type="entry name" value="NB-ARC"/>
    <property type="match status" value="1"/>
</dbReference>
<evidence type="ECO:0008006" key="8">
    <source>
        <dbReference type="Google" id="ProtNLM"/>
    </source>
</evidence>
<dbReference type="Proteomes" id="UP000596660">
    <property type="component" value="Unplaced"/>
</dbReference>
<dbReference type="Gramene" id="AUR62044087-RA">
    <property type="protein sequence ID" value="AUR62044087-RA:cds"/>
    <property type="gene ID" value="AUR62044087"/>
</dbReference>
<sequence>MQILSQMTSSIFDKSVKIKLSTISTSLEKIHSQEYEPDVAYETQEVVDFIVVDNQKSKLGRLISREKVTKHQVDKIENIENKIGSIDSFKDDAGSNKESHHSHRSISFKKDEVVGFGDAQETLVRKLIGDAKTQLDEVLLIHGKAGSGKTTLAKMICNDGRIKEHFGDPKWMSFPQELPLEEWLFRNLKSTGSTSNQIDCLSKDELKNRFWESLKGKRYLVVIDRVENDDELDGLMSLFPNESNGSRILITSRVPQADLYVQQRISFSYEVKPLDENQSWQLLSRKVLEGETHSDLEDLGKKLAEKCKGSPRKIVALARILNDAEKTAEMWSKIEEGYADISNYYDLLKDCKDLKLLYFGLFPEDVSISAKQMNQMWMEEGLLKKKGSKEAEEIGEEYLKKLIDQSVIQIDTRRADESVKTFRASSHISHFLITDGAAAEFFEVHMNNNLKPNTDIRRKVIHSESVTDVLKTFGNCSAKSLHCFGKNSHDTPICSERFWETLLNNFPQLRVLNLGFLELNKVPKELGKLKHLRYLRLRVPNAKHLPSFIVNLQQLETLDMRESCCPIKLPHGIWKMQFLRHLYLGAFTYLPKTSGSALSNLQTISGVYSDKNLKWLMVRAKFPNVRKLRICSFDSDLTCNFLNSLDHLYHLQSLRVEKSTKLPPDQNAFPLSLTKLTLLETKLQTECFKTLEKLPNLRILKLLENAIIGEEIACSDGGFLQLEVLYVEKVIVKNWRMSKEGMQCLKCLFIKECNGDILATDPANLKAKLIKENGTA</sequence>
<dbReference type="InterPro" id="IPR027417">
    <property type="entry name" value="P-loop_NTPase"/>
</dbReference>
<proteinExistence type="predicted"/>
<dbReference type="SUPFAM" id="SSF52058">
    <property type="entry name" value="L domain-like"/>
    <property type="match status" value="1"/>
</dbReference>
<reference evidence="6" key="1">
    <citation type="journal article" date="2017" name="Nature">
        <title>The genome of Chenopodium quinoa.</title>
        <authorList>
            <person name="Jarvis D.E."/>
            <person name="Ho Y.S."/>
            <person name="Lightfoot D.J."/>
            <person name="Schmoeckel S.M."/>
            <person name="Li B."/>
            <person name="Borm T.J.A."/>
            <person name="Ohyanagi H."/>
            <person name="Mineta K."/>
            <person name="Michell C.T."/>
            <person name="Saber N."/>
            <person name="Kharbatia N.M."/>
            <person name="Rupper R.R."/>
            <person name="Sharp A.R."/>
            <person name="Dally N."/>
            <person name="Boughton B.A."/>
            <person name="Woo Y.H."/>
            <person name="Gao G."/>
            <person name="Schijlen E.G.W.M."/>
            <person name="Guo X."/>
            <person name="Momin A.A."/>
            <person name="Negrao S."/>
            <person name="Al-Babili S."/>
            <person name="Gehring C."/>
            <person name="Roessner U."/>
            <person name="Jung C."/>
            <person name="Murphy K."/>
            <person name="Arold S.T."/>
            <person name="Gojobori T."/>
            <person name="van der Linden C.G."/>
            <person name="van Loo E.N."/>
            <person name="Jellen E.N."/>
            <person name="Maughan P.J."/>
            <person name="Tester M."/>
        </authorList>
    </citation>
    <scope>NUCLEOTIDE SEQUENCE [LARGE SCALE GENOMIC DNA]</scope>
    <source>
        <strain evidence="6">cv. PI 614886</strain>
    </source>
</reference>
<evidence type="ECO:0000256" key="2">
    <source>
        <dbReference type="ARBA" id="ARBA00022821"/>
    </source>
</evidence>
<feature type="domain" description="Disease resistance protein winged helix" evidence="4">
    <location>
        <begin position="361"/>
        <end position="423"/>
    </location>
</feature>
<dbReference type="InterPro" id="IPR058922">
    <property type="entry name" value="WHD_DRP"/>
</dbReference>
<dbReference type="PRINTS" id="PR00364">
    <property type="entry name" value="DISEASERSIST"/>
</dbReference>
<organism evidence="6 7">
    <name type="scientific">Chenopodium quinoa</name>
    <name type="common">Quinoa</name>
    <dbReference type="NCBI Taxonomy" id="63459"/>
    <lineage>
        <taxon>Eukaryota</taxon>
        <taxon>Viridiplantae</taxon>
        <taxon>Streptophyta</taxon>
        <taxon>Embryophyta</taxon>
        <taxon>Tracheophyta</taxon>
        <taxon>Spermatophyta</taxon>
        <taxon>Magnoliopsida</taxon>
        <taxon>eudicotyledons</taxon>
        <taxon>Gunneridae</taxon>
        <taxon>Pentapetalae</taxon>
        <taxon>Caryophyllales</taxon>
        <taxon>Chenopodiaceae</taxon>
        <taxon>Chenopodioideae</taxon>
        <taxon>Atripliceae</taxon>
        <taxon>Chenopodium</taxon>
    </lineage>
</organism>
<dbReference type="InterPro" id="IPR055414">
    <property type="entry name" value="LRR_R13L4/SHOC2-like"/>
</dbReference>
<reference evidence="6" key="2">
    <citation type="submission" date="2021-03" db="UniProtKB">
        <authorList>
            <consortium name="EnsemblPlants"/>
        </authorList>
    </citation>
    <scope>IDENTIFICATION</scope>
</reference>
<evidence type="ECO:0000256" key="1">
    <source>
        <dbReference type="ARBA" id="ARBA00022737"/>
    </source>
</evidence>
<dbReference type="EnsemblPlants" id="AUR62044087-RA">
    <property type="protein sequence ID" value="AUR62044087-RA:cds"/>
    <property type="gene ID" value="AUR62044087"/>
</dbReference>
<dbReference type="InterPro" id="IPR002182">
    <property type="entry name" value="NB-ARC"/>
</dbReference>
<feature type="domain" description="NB-ARC" evidence="3">
    <location>
        <begin position="123"/>
        <end position="291"/>
    </location>
</feature>
<dbReference type="InterPro" id="IPR044974">
    <property type="entry name" value="Disease_R_plants"/>
</dbReference>
<dbReference type="InterPro" id="IPR036388">
    <property type="entry name" value="WH-like_DNA-bd_sf"/>
</dbReference>
<evidence type="ECO:0000259" key="5">
    <source>
        <dbReference type="Pfam" id="PF23598"/>
    </source>
</evidence>
<keyword evidence="7" id="KW-1185">Reference proteome</keyword>
<dbReference type="Pfam" id="PF23598">
    <property type="entry name" value="LRR_14"/>
    <property type="match status" value="1"/>
</dbReference>
<keyword evidence="2" id="KW-0611">Plant defense</keyword>
<dbReference type="GO" id="GO:0098542">
    <property type="term" value="P:defense response to other organism"/>
    <property type="evidence" value="ECO:0007669"/>
    <property type="project" value="TreeGrafter"/>
</dbReference>
<dbReference type="Pfam" id="PF23559">
    <property type="entry name" value="WHD_DRP"/>
    <property type="match status" value="1"/>
</dbReference>
<dbReference type="Gene3D" id="3.40.50.300">
    <property type="entry name" value="P-loop containing nucleotide triphosphate hydrolases"/>
    <property type="match status" value="1"/>
</dbReference>
<dbReference type="PANTHER" id="PTHR23155">
    <property type="entry name" value="DISEASE RESISTANCE PROTEIN RP"/>
    <property type="match status" value="1"/>
</dbReference>
<dbReference type="Gene3D" id="3.80.10.10">
    <property type="entry name" value="Ribonuclease Inhibitor"/>
    <property type="match status" value="1"/>
</dbReference>
<dbReference type="Gene3D" id="1.10.8.430">
    <property type="entry name" value="Helical domain of apoptotic protease-activating factors"/>
    <property type="match status" value="1"/>
</dbReference>
<dbReference type="SUPFAM" id="SSF52540">
    <property type="entry name" value="P-loop containing nucleoside triphosphate hydrolases"/>
    <property type="match status" value="1"/>
</dbReference>
<dbReference type="Gene3D" id="1.10.10.10">
    <property type="entry name" value="Winged helix-like DNA-binding domain superfamily/Winged helix DNA-binding domain"/>
    <property type="match status" value="1"/>
</dbReference>
<dbReference type="OMA" id="PFINGPW"/>
<evidence type="ECO:0000313" key="7">
    <source>
        <dbReference type="Proteomes" id="UP000596660"/>
    </source>
</evidence>
<protein>
    <recommendedName>
        <fullName evidence="8">NB-ARC domain-containing protein</fullName>
    </recommendedName>
</protein>
<evidence type="ECO:0000313" key="6">
    <source>
        <dbReference type="EnsemblPlants" id="AUR62044087-RA:cds"/>
    </source>
</evidence>
<evidence type="ECO:0000259" key="3">
    <source>
        <dbReference type="Pfam" id="PF00931"/>
    </source>
</evidence>
<dbReference type="GO" id="GO:0043531">
    <property type="term" value="F:ADP binding"/>
    <property type="evidence" value="ECO:0007669"/>
    <property type="project" value="InterPro"/>
</dbReference>
<accession>A0A803ND96</accession>
<evidence type="ECO:0000259" key="4">
    <source>
        <dbReference type="Pfam" id="PF23559"/>
    </source>
</evidence>
<dbReference type="InterPro" id="IPR032675">
    <property type="entry name" value="LRR_dom_sf"/>
</dbReference>
<dbReference type="InterPro" id="IPR042197">
    <property type="entry name" value="Apaf_helical"/>
</dbReference>
<feature type="domain" description="Disease resistance R13L4/SHOC-2-like LRR" evidence="5">
    <location>
        <begin position="501"/>
        <end position="676"/>
    </location>
</feature>
<keyword evidence="1" id="KW-0677">Repeat</keyword>
<name>A0A803ND96_CHEQI</name>
<dbReference type="AlphaFoldDB" id="A0A803ND96"/>
<dbReference type="PANTHER" id="PTHR23155:SF1193">
    <property type="entry name" value="DISEASE RESISTANCE PROTEIN RPP13-RELATED"/>
    <property type="match status" value="1"/>
</dbReference>